<evidence type="ECO:0000313" key="1">
    <source>
        <dbReference type="EMBL" id="PSR30983.1"/>
    </source>
</evidence>
<accession>A0A2T2X8Z4</accession>
<sequence>MLHKETSRLLRAQCGLRSQMAQSVIKTVIARYKSVLANGHPWTRVRFPQPALDLVWHRDDSLKAEWFFLNTLAGGVRIPFALQGMERLFDDTWQ</sequence>
<name>A0A2T2X8Z4_9FIRM</name>
<protein>
    <recommendedName>
        <fullName evidence="3">Transposase</fullName>
    </recommendedName>
</protein>
<gene>
    <name evidence="1" type="ORF">C7B43_03785</name>
</gene>
<dbReference type="EMBL" id="PXYT01000005">
    <property type="protein sequence ID" value="PSR30983.1"/>
    <property type="molecule type" value="Genomic_DNA"/>
</dbReference>
<evidence type="ECO:0008006" key="3">
    <source>
        <dbReference type="Google" id="ProtNLM"/>
    </source>
</evidence>
<comment type="caution">
    <text evidence="1">The sequence shown here is derived from an EMBL/GenBank/DDBJ whole genome shotgun (WGS) entry which is preliminary data.</text>
</comment>
<dbReference type="Proteomes" id="UP000242699">
    <property type="component" value="Unassembled WGS sequence"/>
</dbReference>
<proteinExistence type="predicted"/>
<dbReference type="AlphaFoldDB" id="A0A2T2X8Z4"/>
<reference evidence="1 2" key="1">
    <citation type="journal article" date="2014" name="BMC Genomics">
        <title>Comparison of environmental and isolate Sulfobacillus genomes reveals diverse carbon, sulfur, nitrogen, and hydrogen metabolisms.</title>
        <authorList>
            <person name="Justice N.B."/>
            <person name="Norman A."/>
            <person name="Brown C.T."/>
            <person name="Singh A."/>
            <person name="Thomas B.C."/>
            <person name="Banfield J.F."/>
        </authorList>
    </citation>
    <scope>NUCLEOTIDE SEQUENCE [LARGE SCALE GENOMIC DNA]</scope>
    <source>
        <strain evidence="1">AMDSBA1</strain>
    </source>
</reference>
<organism evidence="1 2">
    <name type="scientific">Sulfobacillus benefaciens</name>
    <dbReference type="NCBI Taxonomy" id="453960"/>
    <lineage>
        <taxon>Bacteria</taxon>
        <taxon>Bacillati</taxon>
        <taxon>Bacillota</taxon>
        <taxon>Clostridia</taxon>
        <taxon>Eubacteriales</taxon>
        <taxon>Clostridiales Family XVII. Incertae Sedis</taxon>
        <taxon>Sulfobacillus</taxon>
    </lineage>
</organism>
<evidence type="ECO:0000313" key="2">
    <source>
        <dbReference type="Proteomes" id="UP000242699"/>
    </source>
</evidence>